<evidence type="ECO:0000313" key="16">
    <source>
        <dbReference type="Proteomes" id="UP000311919"/>
    </source>
</evidence>
<dbReference type="GO" id="GO:0005634">
    <property type="term" value="C:nucleus"/>
    <property type="evidence" value="ECO:0007669"/>
    <property type="project" value="UniProtKB-SubCell"/>
</dbReference>
<proteinExistence type="inferred from homology"/>
<evidence type="ECO:0000256" key="1">
    <source>
        <dbReference type="ARBA" id="ARBA00004123"/>
    </source>
</evidence>
<accession>A0A4Z2DET1</accession>
<feature type="domain" description="RTR1-type" evidence="14">
    <location>
        <begin position="189"/>
        <end position="272"/>
    </location>
</feature>
<dbReference type="GO" id="GO:0043175">
    <property type="term" value="F:RNA polymerase core enzyme binding"/>
    <property type="evidence" value="ECO:0007669"/>
    <property type="project" value="UniProtKB-UniRule"/>
</dbReference>
<dbReference type="InterPro" id="IPR007308">
    <property type="entry name" value="Rtr1/RPAP2_dom"/>
</dbReference>
<keyword evidence="5 12" id="KW-0378">Hydrolase</keyword>
<comment type="similarity">
    <text evidence="2 11 12">Belongs to the RPAP2 family.</text>
</comment>
<dbReference type="GO" id="GO:0005737">
    <property type="term" value="C:cytoplasm"/>
    <property type="evidence" value="ECO:0007669"/>
    <property type="project" value="TreeGrafter"/>
</dbReference>
<dbReference type="PROSITE" id="PS51479">
    <property type="entry name" value="ZF_RTR1"/>
    <property type="match status" value="1"/>
</dbReference>
<keyword evidence="3 12" id="KW-0479">Metal-binding</keyword>
<dbReference type="CDD" id="cd06257">
    <property type="entry name" value="DnaJ"/>
    <property type="match status" value="1"/>
</dbReference>
<reference evidence="15 16" key="1">
    <citation type="submission" date="2019-03" db="EMBL/GenBank/DDBJ databases">
        <title>An improved genome assembly of the fluke Schistosoma japonicum.</title>
        <authorList>
            <person name="Hu W."/>
            <person name="Luo F."/>
            <person name="Yin M."/>
            <person name="Mo X."/>
            <person name="Sun C."/>
            <person name="Wu Q."/>
            <person name="Zhu B."/>
            <person name="Xiang M."/>
            <person name="Wang J."/>
            <person name="Wang Y."/>
            <person name="Zhang T."/>
            <person name="Xu B."/>
            <person name="Zheng H."/>
            <person name="Feng Z."/>
        </authorList>
    </citation>
    <scope>NUCLEOTIDE SEQUENCE [LARGE SCALE GENOMIC DNA]</scope>
    <source>
        <strain evidence="15">HuSjv2</strain>
        <tissue evidence="15">Worms</tissue>
    </source>
</reference>
<evidence type="ECO:0000256" key="8">
    <source>
        <dbReference type="ARBA" id="ARBA00023242"/>
    </source>
</evidence>
<dbReference type="PANTHER" id="PTHR14732:SF0">
    <property type="entry name" value="RNA POLYMERASE II SUBUNIT B1 CTD PHOSPHATASE RPAP2-RELATED"/>
    <property type="match status" value="1"/>
</dbReference>
<dbReference type="STRING" id="6182.A0A4Z2DET1"/>
<comment type="subcellular location">
    <subcellularLocation>
        <location evidence="1 12">Nucleus</location>
    </subcellularLocation>
</comment>
<evidence type="ECO:0000256" key="4">
    <source>
        <dbReference type="ARBA" id="ARBA00022771"/>
    </source>
</evidence>
<dbReference type="SMART" id="SM00271">
    <property type="entry name" value="DnaJ"/>
    <property type="match status" value="1"/>
</dbReference>
<keyword evidence="8 12" id="KW-0539">Nucleus</keyword>
<evidence type="ECO:0000256" key="3">
    <source>
        <dbReference type="ARBA" id="ARBA00022723"/>
    </source>
</evidence>
<feature type="domain" description="J" evidence="13">
    <location>
        <begin position="3"/>
        <end position="66"/>
    </location>
</feature>
<keyword evidence="16" id="KW-1185">Reference proteome</keyword>
<dbReference type="OrthoDB" id="25761at2759"/>
<dbReference type="PANTHER" id="PTHR14732">
    <property type="entry name" value="RNA POLYMERASE II SUBUNIT B1 CTD PHOSPHATASE RPAP2-RELATED"/>
    <property type="match status" value="1"/>
</dbReference>
<comment type="catalytic activity">
    <reaction evidence="9 12">
        <text>O-phospho-L-seryl-[protein] + H2O = L-seryl-[protein] + phosphate</text>
        <dbReference type="Rhea" id="RHEA:20629"/>
        <dbReference type="Rhea" id="RHEA-COMP:9863"/>
        <dbReference type="Rhea" id="RHEA-COMP:11604"/>
        <dbReference type="ChEBI" id="CHEBI:15377"/>
        <dbReference type="ChEBI" id="CHEBI:29999"/>
        <dbReference type="ChEBI" id="CHEBI:43474"/>
        <dbReference type="ChEBI" id="CHEBI:83421"/>
        <dbReference type="EC" id="3.1.3.16"/>
    </reaction>
</comment>
<evidence type="ECO:0000256" key="5">
    <source>
        <dbReference type="ARBA" id="ARBA00022801"/>
    </source>
</evidence>
<dbReference type="AlphaFoldDB" id="A0A4Z2DET1"/>
<dbReference type="Pfam" id="PF04181">
    <property type="entry name" value="RPAP2_Rtr1"/>
    <property type="match status" value="1"/>
</dbReference>
<comment type="caution">
    <text evidence="15">The sequence shown here is derived from an EMBL/GenBank/DDBJ whole genome shotgun (WGS) entry which is preliminary data.</text>
</comment>
<keyword evidence="6 12" id="KW-0862">Zinc</keyword>
<evidence type="ECO:0000256" key="9">
    <source>
        <dbReference type="ARBA" id="ARBA00047761"/>
    </source>
</evidence>
<dbReference type="InterPro" id="IPR039693">
    <property type="entry name" value="Rtr1/RPAP2"/>
</dbReference>
<dbReference type="PROSITE" id="PS50076">
    <property type="entry name" value="DNAJ_2"/>
    <property type="match status" value="1"/>
</dbReference>
<comment type="catalytic activity">
    <reaction evidence="10 12">
        <text>O-phospho-L-threonyl-[protein] + H2O = L-threonyl-[protein] + phosphate</text>
        <dbReference type="Rhea" id="RHEA:47004"/>
        <dbReference type="Rhea" id="RHEA-COMP:11060"/>
        <dbReference type="Rhea" id="RHEA-COMP:11605"/>
        <dbReference type="ChEBI" id="CHEBI:15377"/>
        <dbReference type="ChEBI" id="CHEBI:30013"/>
        <dbReference type="ChEBI" id="CHEBI:43474"/>
        <dbReference type="ChEBI" id="CHEBI:61977"/>
        <dbReference type="EC" id="3.1.3.16"/>
    </reaction>
</comment>
<organism evidence="15 16">
    <name type="scientific">Schistosoma japonicum</name>
    <name type="common">Blood fluke</name>
    <dbReference type="NCBI Taxonomy" id="6182"/>
    <lineage>
        <taxon>Eukaryota</taxon>
        <taxon>Metazoa</taxon>
        <taxon>Spiralia</taxon>
        <taxon>Lophotrochozoa</taxon>
        <taxon>Platyhelminthes</taxon>
        <taxon>Trematoda</taxon>
        <taxon>Digenea</taxon>
        <taxon>Strigeidida</taxon>
        <taxon>Schistosomatoidea</taxon>
        <taxon>Schistosomatidae</taxon>
        <taxon>Schistosoma</taxon>
    </lineage>
</organism>
<evidence type="ECO:0000256" key="12">
    <source>
        <dbReference type="RuleBase" id="RU367080"/>
    </source>
</evidence>
<dbReference type="GO" id="GO:0008420">
    <property type="term" value="F:RNA polymerase II CTD heptapeptide repeat phosphatase activity"/>
    <property type="evidence" value="ECO:0007669"/>
    <property type="project" value="UniProtKB-UniRule"/>
</dbReference>
<dbReference type="InterPro" id="IPR001623">
    <property type="entry name" value="DnaJ_domain"/>
</dbReference>
<dbReference type="Proteomes" id="UP000311919">
    <property type="component" value="Unassembled WGS sequence"/>
</dbReference>
<dbReference type="SUPFAM" id="SSF46565">
    <property type="entry name" value="Chaperone J-domain"/>
    <property type="match status" value="1"/>
</dbReference>
<dbReference type="InterPro" id="IPR036869">
    <property type="entry name" value="J_dom_sf"/>
</dbReference>
<gene>
    <name evidence="15" type="ORF">EWB00_001785</name>
</gene>
<dbReference type="InterPro" id="IPR038534">
    <property type="entry name" value="Rtr1/RPAP2_sf"/>
</dbReference>
<evidence type="ECO:0000256" key="10">
    <source>
        <dbReference type="ARBA" id="ARBA00048336"/>
    </source>
</evidence>
<evidence type="ECO:0000313" key="15">
    <source>
        <dbReference type="EMBL" id="TNN15003.1"/>
    </source>
</evidence>
<evidence type="ECO:0000259" key="13">
    <source>
        <dbReference type="PROSITE" id="PS50076"/>
    </source>
</evidence>
<dbReference type="EMBL" id="SKCS01000160">
    <property type="protein sequence ID" value="TNN15003.1"/>
    <property type="molecule type" value="Genomic_DNA"/>
</dbReference>
<evidence type="ECO:0000256" key="2">
    <source>
        <dbReference type="ARBA" id="ARBA00005676"/>
    </source>
</evidence>
<evidence type="ECO:0000259" key="14">
    <source>
        <dbReference type="PROSITE" id="PS51479"/>
    </source>
</evidence>
<comment type="function">
    <text evidence="12">Putative RNA polymerase II subunit B1 C-terminal domain (CTD) phosphatase involved in RNA polymerase II transcription regulation.</text>
</comment>
<dbReference type="EC" id="3.1.3.16" evidence="12"/>
<evidence type="ECO:0000256" key="7">
    <source>
        <dbReference type="ARBA" id="ARBA00022912"/>
    </source>
</evidence>
<name>A0A4Z2DET1_SCHJA</name>
<evidence type="ECO:0000256" key="6">
    <source>
        <dbReference type="ARBA" id="ARBA00022833"/>
    </source>
</evidence>
<sequence length="601" mass="69131">MEDFYGVLKCTMNATEDEIKLLVSRARLKFHPDKNPGDSNREFMAVERAWSVLRYPERRKAYDALLKQHRIMSDSADLPVQCDVPFEKFDYECKPNDKVGVESDNHECHCYWFPCRCGGYYVLDDLSVLCKMTTKIDEEFELPSSPPPFKGSQEDRIETRKRQALFLRQALRIVERFARNPVNVTMLSHALPWLEREQYDDVSVERNAYGNCGYVLCCKPKGEISKQQYRICATTRKVYDITKRRPFCSDWCFRASFHIRKQISKEPAWCRPIESLKPCHINLLSHNASGHVGKVILDVPNRLLLTGSESDSSFENELSIDDESDSVDLSSSTLEHSRMELEKLALEMHTKNSPLVREICSSALNHVESTLHSDQRERDITSRSVSNQLLSDNQNSVTTNICDRLSKRLQGWLTEKALSVLTTYTFTSDESSSFDSLHKRILQQFYPKHGSSKRERNQEETQFSVSSLTCVLPLIDSVSPQVLRRQILLDSLKRSMHPILDALKVNGYCIYRRLETAVFYFNLTNKNVHMNPDESQLMALVFLCLMANVELPLTQLTNDECIAKFLNSMNGPSLLLFKNKIINEAMNLYSCDSDDEPASEL</sequence>
<protein>
    <recommendedName>
        <fullName evidence="12">RNA polymerase II subunit B1 CTD phosphatase RPAP2 homolog</fullName>
        <ecNumber evidence="12">3.1.3.16</ecNumber>
    </recommendedName>
</protein>
<evidence type="ECO:0000256" key="11">
    <source>
        <dbReference type="PROSITE-ProRule" id="PRU00812"/>
    </source>
</evidence>
<dbReference type="GO" id="GO:0008270">
    <property type="term" value="F:zinc ion binding"/>
    <property type="evidence" value="ECO:0007669"/>
    <property type="project" value="UniProtKB-KW"/>
</dbReference>
<dbReference type="Pfam" id="PF00226">
    <property type="entry name" value="DnaJ"/>
    <property type="match status" value="1"/>
</dbReference>
<keyword evidence="7 12" id="KW-0904">Protein phosphatase</keyword>
<keyword evidence="4 12" id="KW-0863">Zinc-finger</keyword>
<dbReference type="Gene3D" id="1.10.287.110">
    <property type="entry name" value="DnaJ domain"/>
    <property type="match status" value="1"/>
</dbReference>
<dbReference type="Gene3D" id="1.25.40.820">
    <property type="match status" value="1"/>
</dbReference>